<evidence type="ECO:0000256" key="1">
    <source>
        <dbReference type="ARBA" id="ARBA00006787"/>
    </source>
</evidence>
<dbReference type="GO" id="GO:0102162">
    <property type="term" value="F:all-trans-8'-apo-beta-carotenal 15,15'-oxygenase activity"/>
    <property type="evidence" value="ECO:0007669"/>
    <property type="project" value="UniProtKB-EC"/>
</dbReference>
<dbReference type="PANTHER" id="PTHR10543:SF89">
    <property type="entry name" value="CAROTENOID 9,10(9',10')-CLEAVAGE DIOXYGENASE 1"/>
    <property type="match status" value="1"/>
</dbReference>
<evidence type="ECO:0000313" key="7">
    <source>
        <dbReference type="Proteomes" id="UP000180235"/>
    </source>
</evidence>
<evidence type="ECO:0000256" key="3">
    <source>
        <dbReference type="ARBA" id="ARBA00023002"/>
    </source>
</evidence>
<comment type="similarity">
    <text evidence="1">Belongs to the carotenoid oxygenase family.</text>
</comment>
<proteinExistence type="inferred from homology"/>
<evidence type="ECO:0000313" key="6">
    <source>
        <dbReference type="EMBL" id="APB33250.1"/>
    </source>
</evidence>
<dbReference type="STRING" id="1188229.GlitD10_0932"/>
<dbReference type="PANTHER" id="PTHR10543">
    <property type="entry name" value="BETA-CAROTENE DIOXYGENASE"/>
    <property type="match status" value="1"/>
</dbReference>
<evidence type="ECO:0000256" key="4">
    <source>
        <dbReference type="ARBA" id="ARBA00023004"/>
    </source>
</evidence>
<evidence type="ECO:0000256" key="5">
    <source>
        <dbReference type="PIRSR" id="PIRSR604294-1"/>
    </source>
</evidence>
<dbReference type="SUPFAM" id="SSF51004">
    <property type="entry name" value="C-terminal (heme d1) domain of cytochrome cd1-nitrite reductase"/>
    <property type="match status" value="1"/>
</dbReference>
<feature type="binding site" evidence="5">
    <location>
        <position position="290"/>
    </location>
    <ligand>
        <name>Fe cation</name>
        <dbReference type="ChEBI" id="CHEBI:24875"/>
        <note>catalytic</note>
    </ligand>
</feature>
<gene>
    <name evidence="6" type="primary">diox1</name>
    <name evidence="6" type="ORF">GlitD10_0932</name>
</gene>
<keyword evidence="2 5" id="KW-0479">Metal-binding</keyword>
<keyword evidence="4 5" id="KW-0408">Iron</keyword>
<dbReference type="Pfam" id="PF03055">
    <property type="entry name" value="RPE65"/>
    <property type="match status" value="1"/>
</dbReference>
<dbReference type="AlphaFoldDB" id="A0A1J0ABD6"/>
<protein>
    <submittedName>
        <fullName evidence="6">Retinal pigment epithelial membrane protein</fullName>
        <ecNumber evidence="6">1.13.11.75</ecNumber>
    </submittedName>
</protein>
<name>A0A1J0ABD6_9CYAN</name>
<accession>A0A1J0ABD6</accession>
<dbReference type="EMBL" id="CP017675">
    <property type="protein sequence ID" value="APB33250.1"/>
    <property type="molecule type" value="Genomic_DNA"/>
</dbReference>
<dbReference type="EC" id="1.13.11.75" evidence="6"/>
<dbReference type="Proteomes" id="UP000180235">
    <property type="component" value="Chromosome"/>
</dbReference>
<dbReference type="GO" id="GO:0016121">
    <property type="term" value="P:carotene catabolic process"/>
    <property type="evidence" value="ECO:0007669"/>
    <property type="project" value="TreeGrafter"/>
</dbReference>
<feature type="binding site" evidence="5">
    <location>
        <position position="466"/>
    </location>
    <ligand>
        <name>Fe cation</name>
        <dbReference type="ChEBI" id="CHEBI:24875"/>
        <note>catalytic</note>
    </ligand>
</feature>
<dbReference type="GO" id="GO:0010436">
    <property type="term" value="F:carotenoid dioxygenase activity"/>
    <property type="evidence" value="ECO:0007669"/>
    <property type="project" value="TreeGrafter"/>
</dbReference>
<dbReference type="RefSeq" id="WP_071453860.1">
    <property type="nucleotide sequence ID" value="NZ_CP017675.1"/>
</dbReference>
<dbReference type="InterPro" id="IPR011048">
    <property type="entry name" value="Haem_d1_sf"/>
</dbReference>
<dbReference type="InterPro" id="IPR004294">
    <property type="entry name" value="Carotenoid_Oase"/>
</dbReference>
<organism evidence="6 7">
    <name type="scientific">Gloeomargarita lithophora Alchichica-D10</name>
    <dbReference type="NCBI Taxonomy" id="1188229"/>
    <lineage>
        <taxon>Bacteria</taxon>
        <taxon>Bacillati</taxon>
        <taxon>Cyanobacteriota</taxon>
        <taxon>Cyanophyceae</taxon>
        <taxon>Gloeomargaritales</taxon>
        <taxon>Gloeomargaritaceae</taxon>
        <taxon>Gloeomargarita</taxon>
    </lineage>
</organism>
<feature type="binding site" evidence="5">
    <location>
        <position position="176"/>
    </location>
    <ligand>
        <name>Fe cation</name>
        <dbReference type="ChEBI" id="CHEBI:24875"/>
        <note>catalytic</note>
    </ligand>
</feature>
<feature type="binding site" evidence="5">
    <location>
        <position position="224"/>
    </location>
    <ligand>
        <name>Fe cation</name>
        <dbReference type="ChEBI" id="CHEBI:24875"/>
        <note>catalytic</note>
    </ligand>
</feature>
<reference evidence="6 7" key="1">
    <citation type="submission" date="2016-10" db="EMBL/GenBank/DDBJ databases">
        <title>Description of Gloeomargarita lithophora gen. nov., sp. nov., a thylakoid-bearing basal-branching cyanobacterium with intracellular carbonates, and proposal for Gloeomargaritales ord. nov.</title>
        <authorList>
            <person name="Moreira D."/>
            <person name="Tavera R."/>
            <person name="Benzerara K."/>
            <person name="Skouri-Panet F."/>
            <person name="Couradeau E."/>
            <person name="Gerard E."/>
            <person name="Loussert C."/>
            <person name="Novelo E."/>
            <person name="Zivanovic Y."/>
            <person name="Lopez-Garcia P."/>
        </authorList>
    </citation>
    <scope>NUCLEOTIDE SEQUENCE [LARGE SCALE GENOMIC DNA]</scope>
    <source>
        <strain evidence="6 7">D10</strain>
    </source>
</reference>
<evidence type="ECO:0000256" key="2">
    <source>
        <dbReference type="ARBA" id="ARBA00022723"/>
    </source>
</evidence>
<keyword evidence="7" id="KW-1185">Reference proteome</keyword>
<sequence>MTATTSPTYRLDDWQGGHRTQPQEFSYEIEDITGQIPPGLTGTLFRNGPGRLDRGGQRYHHPFDGDGMISQVSFQRGRAFYRNRYVQTQELQAEQRADKILYRGVFGTLKPGGWLNNMFDLRLKNIANTNVIYWGDKLLALWEAAQPYQLDPNNLDTLGLDDLQGTVPSGYGFSAHPRLDPQGLLVNFGVKAGPNSQINLYEFNQNWQLVRQHQHPVNGFAFLHDFILTENYYIFFQNPVNFNPLPYVLGWTGAAQCLQFDPEQPTRILVIPRNGGAVRVFLTDSCFVFHHANGYEQGDELILDSICYRHFPTIDQKTDYQTIDFATLPSGQLKRFRVNLTTHQVTTTLLLERCCEFPQVHPQRVGREYQRVYLGVAADPVANAPLQGIMALDVQTGQQKMWQAGTQGFVSEPVFVSHGEGEDQGWLITFVYNSARQCSDIVILNAADMTAVATLHLKHHIPYGLHGSFTPVLFDS</sequence>
<keyword evidence="3 6" id="KW-0560">Oxidoreductase</keyword>
<dbReference type="OrthoDB" id="6636843at2"/>
<dbReference type="KEGG" id="glt:GlitD10_0932"/>
<comment type="cofactor">
    <cofactor evidence="5">
        <name>Fe(2+)</name>
        <dbReference type="ChEBI" id="CHEBI:29033"/>
    </cofactor>
    <text evidence="5">Binds 1 Fe(2+) ion per subunit.</text>
</comment>
<dbReference type="GO" id="GO:0046872">
    <property type="term" value="F:metal ion binding"/>
    <property type="evidence" value="ECO:0007669"/>
    <property type="project" value="UniProtKB-KW"/>
</dbReference>